<dbReference type="InterPro" id="IPR001587">
    <property type="entry name" value="RNase_J_CS"/>
</dbReference>
<evidence type="ECO:0000256" key="11">
    <source>
        <dbReference type="PIRSR" id="PIRSR004803-2"/>
    </source>
</evidence>
<dbReference type="SUPFAM" id="SSF56281">
    <property type="entry name" value="Metallo-hydrolase/oxidoreductase"/>
    <property type="match status" value="1"/>
</dbReference>
<dbReference type="Pfam" id="PF07521">
    <property type="entry name" value="RMMBL"/>
    <property type="match status" value="1"/>
</dbReference>
<dbReference type="GO" id="GO:0004521">
    <property type="term" value="F:RNA endonuclease activity"/>
    <property type="evidence" value="ECO:0007669"/>
    <property type="project" value="UniProtKB-UniRule"/>
</dbReference>
<dbReference type="Gene3D" id="3.10.20.580">
    <property type="match status" value="1"/>
</dbReference>
<dbReference type="AlphaFoldDB" id="A0A1M7SXI0"/>
<reference evidence="14 15" key="1">
    <citation type="submission" date="2016-12" db="EMBL/GenBank/DDBJ databases">
        <authorList>
            <person name="Song W.-J."/>
            <person name="Kurnit D.M."/>
        </authorList>
    </citation>
    <scope>NUCLEOTIDE SEQUENCE [LARGE SCALE GENOMIC DNA]</scope>
    <source>
        <strain evidence="14 15">DSM 11393</strain>
    </source>
</reference>
<dbReference type="InterPro" id="IPR011108">
    <property type="entry name" value="RMMBL"/>
</dbReference>
<evidence type="ECO:0000313" key="15">
    <source>
        <dbReference type="Proteomes" id="UP000186469"/>
    </source>
</evidence>
<evidence type="ECO:0000256" key="8">
    <source>
        <dbReference type="ARBA" id="ARBA00022884"/>
    </source>
</evidence>
<comment type="subcellular location">
    <subcellularLocation>
        <location evidence="9">Cytoplasm</location>
    </subcellularLocation>
</comment>
<dbReference type="GO" id="GO:0008270">
    <property type="term" value="F:zinc ion binding"/>
    <property type="evidence" value="ECO:0007669"/>
    <property type="project" value="InterPro"/>
</dbReference>
<dbReference type="STRING" id="1121455.SAMN02745728_01356"/>
<evidence type="ECO:0000256" key="2">
    <source>
        <dbReference type="ARBA" id="ARBA00022722"/>
    </source>
</evidence>
<dbReference type="GO" id="GO:0003723">
    <property type="term" value="F:RNA binding"/>
    <property type="evidence" value="ECO:0007669"/>
    <property type="project" value="UniProtKB-UniRule"/>
</dbReference>
<keyword evidence="15" id="KW-1185">Reference proteome</keyword>
<keyword evidence="2 9" id="KW-0540">Nuclease</keyword>
<dbReference type="GO" id="GO:0006364">
    <property type="term" value="P:rRNA processing"/>
    <property type="evidence" value="ECO:0007669"/>
    <property type="project" value="UniProtKB-UniRule"/>
</dbReference>
<evidence type="ECO:0000256" key="6">
    <source>
        <dbReference type="ARBA" id="ARBA00022833"/>
    </source>
</evidence>
<keyword evidence="5 9" id="KW-0378">Hydrolase</keyword>
<evidence type="ECO:0000313" key="14">
    <source>
        <dbReference type="EMBL" id="SHN63233.1"/>
    </source>
</evidence>
<feature type="binding site" evidence="12">
    <location>
        <position position="163"/>
    </location>
    <ligand>
        <name>Zn(2+)</name>
        <dbReference type="ChEBI" id="CHEBI:29105"/>
        <label>1</label>
        <note>catalytic</note>
    </ligand>
</feature>
<dbReference type="NCBIfam" id="TIGR00649">
    <property type="entry name" value="MG423"/>
    <property type="match status" value="1"/>
</dbReference>
<dbReference type="SMART" id="SM00849">
    <property type="entry name" value="Lactamase_B"/>
    <property type="match status" value="1"/>
</dbReference>
<dbReference type="GO" id="GO:0004534">
    <property type="term" value="F:5'-3' RNA exonuclease activity"/>
    <property type="evidence" value="ECO:0007669"/>
    <property type="project" value="UniProtKB-UniRule"/>
</dbReference>
<evidence type="ECO:0000259" key="13">
    <source>
        <dbReference type="SMART" id="SM00849"/>
    </source>
</evidence>
<keyword evidence="1 9" id="KW-0963">Cytoplasm</keyword>
<dbReference type="CDD" id="cd07714">
    <property type="entry name" value="RNaseJ_MBL-fold"/>
    <property type="match status" value="1"/>
</dbReference>
<feature type="domain" description="Metallo-beta-lactamase" evidence="13">
    <location>
        <begin position="20"/>
        <end position="217"/>
    </location>
</feature>
<dbReference type="Gene3D" id="3.40.50.10710">
    <property type="entry name" value="Metallo-hydrolase/oxidoreductase"/>
    <property type="match status" value="1"/>
</dbReference>
<dbReference type="Pfam" id="PF17770">
    <property type="entry name" value="RNase_J_C"/>
    <property type="match status" value="1"/>
</dbReference>
<keyword evidence="9" id="KW-0698">rRNA processing</keyword>
<sequence>MFDENRFLTITPLGGLGEIGMNCMEVSSQDGSILIDCGLMFPENYHLGIDVVIPRFDHIISKKDQLKAIILTHGHEDHIGALPWLVKYVNVPIYGSKFTLALVEHKLRERGLLDKVTLIPVKPGKTLKVAGLKIHFFPVCHSIIDGLALGIDSPVGKIIHTGDFKIDKDPLIENWGTDLKQFKRFAGKEGVRLLMSDSTNIEQEGWSINERKIVETFRSIFKEAKGRIIVTLFSSHIQRIQEVLDCAKEFGRKVGVSGRSLGVNIEIAKNLGYLNVSEGDLFIDLNEMPVLPDDKVVFIVTGSQGEPMSALSRIVRGGHKQLSVHQGDTVLLSSRMIPGNVEAVTRMVDNLYRLGAEVCYDKMHSIHASGHAYKEELKAMLLATRPKTFIPVHGEYRHLVKHSRLAVECGVTPERAIILEDGQPITLLPVGIRFEEPVAVDSILVDGKGVGDVGTSVLRDRQILGDEGMLIAVLVIDEVTWNILYGPAVFSRGFVFEEHFDYLLEDAKCLILDVFENDPHASVDKLQDKIRSSLRRFFKKILERDPIIVPVIATV</sequence>
<feature type="active site" description="Proton donor" evidence="10">
    <location>
        <position position="197"/>
    </location>
</feature>
<keyword evidence="8 9" id="KW-0694">RNA-binding</keyword>
<dbReference type="EMBL" id="FRDI01000005">
    <property type="protein sequence ID" value="SHN63233.1"/>
    <property type="molecule type" value="Genomic_DNA"/>
</dbReference>
<organism evidence="14 15">
    <name type="scientific">Desulfovibrio litoralis DSM 11393</name>
    <dbReference type="NCBI Taxonomy" id="1121455"/>
    <lineage>
        <taxon>Bacteria</taxon>
        <taxon>Pseudomonadati</taxon>
        <taxon>Thermodesulfobacteriota</taxon>
        <taxon>Desulfovibrionia</taxon>
        <taxon>Desulfovibrionales</taxon>
        <taxon>Desulfovibrionaceae</taxon>
        <taxon>Desulfovibrio</taxon>
    </lineage>
</organism>
<evidence type="ECO:0000256" key="9">
    <source>
        <dbReference type="HAMAP-Rule" id="MF_01491"/>
    </source>
</evidence>
<evidence type="ECO:0000256" key="12">
    <source>
        <dbReference type="PIRSR" id="PIRSR004803-3"/>
    </source>
</evidence>
<feature type="binding site" evidence="12">
    <location>
        <position position="446"/>
    </location>
    <ligand>
        <name>Ca(2+)</name>
        <dbReference type="ChEBI" id="CHEBI:29108"/>
    </ligand>
</feature>
<dbReference type="Pfam" id="PF00753">
    <property type="entry name" value="Lactamase_B"/>
    <property type="match status" value="1"/>
</dbReference>
<dbReference type="InterPro" id="IPR004613">
    <property type="entry name" value="RNase_J"/>
</dbReference>
<evidence type="ECO:0000256" key="1">
    <source>
        <dbReference type="ARBA" id="ARBA00022490"/>
    </source>
</evidence>
<feature type="binding site" evidence="12">
    <location>
        <position position="48"/>
    </location>
    <ligand>
        <name>Ca(2+)</name>
        <dbReference type="ChEBI" id="CHEBI:29108"/>
    </ligand>
</feature>
<comment type="cofactor">
    <cofactor evidence="12">
        <name>Ca(2+)</name>
        <dbReference type="ChEBI" id="CHEBI:29108"/>
    </cofactor>
    <text evidence="12">Binds 1 Ca(2+) cation per subunit. Seen in 1 crystal structure, it is not clear if it is physiologically important.</text>
</comment>
<evidence type="ECO:0000256" key="10">
    <source>
        <dbReference type="PIRSR" id="PIRSR004803-1"/>
    </source>
</evidence>
<dbReference type="GO" id="GO:0005737">
    <property type="term" value="C:cytoplasm"/>
    <property type="evidence" value="ECO:0007669"/>
    <property type="project" value="UniProtKB-SubCell"/>
</dbReference>
<comment type="function">
    <text evidence="9">An RNase that has 5'-3' exonuclease and possibly endonuclease activity. Involved in maturation of rRNA and in some organisms also mRNA maturation and/or decay.</text>
</comment>
<dbReference type="PANTHER" id="PTHR43694">
    <property type="entry name" value="RIBONUCLEASE J"/>
    <property type="match status" value="1"/>
</dbReference>
<evidence type="ECO:0000256" key="5">
    <source>
        <dbReference type="ARBA" id="ARBA00022801"/>
    </source>
</evidence>
<comment type="similarity">
    <text evidence="9">Belongs to the metallo-beta-lactamase superfamily. RNA-metabolizing metallo-beta-lactamase-like family. Bacterial RNase J subfamily.</text>
</comment>
<feature type="binding site" evidence="12">
    <location>
        <position position="393"/>
    </location>
    <ligand>
        <name>Zn(2+)</name>
        <dbReference type="ChEBI" id="CHEBI:29105"/>
        <label>1</label>
        <note>catalytic</note>
    </ligand>
</feature>
<dbReference type="HAMAP" id="MF_01491">
    <property type="entry name" value="RNase_J_bact"/>
    <property type="match status" value="1"/>
</dbReference>
<dbReference type="PROSITE" id="PS01292">
    <property type="entry name" value="UPF0036"/>
    <property type="match status" value="1"/>
</dbReference>
<feature type="binding site" evidence="12">
    <location>
        <position position="50"/>
    </location>
    <ligand>
        <name>Ca(2+)</name>
        <dbReference type="ChEBI" id="CHEBI:29108"/>
    </ligand>
</feature>
<dbReference type="OrthoDB" id="9770211at2"/>
<evidence type="ECO:0000256" key="4">
    <source>
        <dbReference type="ARBA" id="ARBA00022759"/>
    </source>
</evidence>
<dbReference type="InterPro" id="IPR042173">
    <property type="entry name" value="RNase_J_2"/>
</dbReference>
<dbReference type="RefSeq" id="WP_072697042.1">
    <property type="nucleotide sequence ID" value="NZ_FRDI01000005.1"/>
</dbReference>
<feature type="binding site" evidence="12">
    <location>
        <position position="141"/>
    </location>
    <ligand>
        <name>Zn(2+)</name>
        <dbReference type="ChEBI" id="CHEBI:29105"/>
        <label>1</label>
        <note>catalytic</note>
    </ligand>
</feature>
<accession>A0A1M7SXI0</accession>
<dbReference type="InterPro" id="IPR055132">
    <property type="entry name" value="RNase_J_b_CASP"/>
</dbReference>
<feature type="active site" description="Proton acceptor" evidence="10">
    <location>
        <position position="371"/>
    </location>
</feature>
<dbReference type="Gene3D" id="3.60.15.10">
    <property type="entry name" value="Ribonuclease Z/Hydroxyacylglutathione hydrolase-like"/>
    <property type="match status" value="1"/>
</dbReference>
<comment type="subunit">
    <text evidence="9">Homodimer, may be a subunit of the RNA degradosome.</text>
</comment>
<feature type="binding site" evidence="9 11">
    <location>
        <begin position="367"/>
        <end position="371"/>
    </location>
    <ligand>
        <name>substrate</name>
    </ligand>
</feature>
<dbReference type="InterPro" id="IPR001279">
    <property type="entry name" value="Metallo-B-lactamas"/>
</dbReference>
<gene>
    <name evidence="9" type="primary">rnj</name>
    <name evidence="14" type="ORF">SAMN02745728_01356</name>
</gene>
<evidence type="ECO:0000256" key="3">
    <source>
        <dbReference type="ARBA" id="ARBA00022723"/>
    </source>
</evidence>
<protein>
    <recommendedName>
        <fullName evidence="9">Ribonuclease J</fullName>
        <shortName evidence="9">RNase J</shortName>
        <ecNumber evidence="9">3.1.-.-</ecNumber>
    </recommendedName>
</protein>
<keyword evidence="6 12" id="KW-0862">Zinc</keyword>
<keyword evidence="3 12" id="KW-0479">Metal-binding</keyword>
<feature type="binding site" evidence="12">
    <location>
        <position position="73"/>
    </location>
    <ligand>
        <name>Zn(2+)</name>
        <dbReference type="ChEBI" id="CHEBI:29105"/>
        <label>1</label>
        <note>catalytic</note>
    </ligand>
</feature>
<feature type="binding site" evidence="11">
    <location>
        <begin position="234"/>
        <end position="236"/>
    </location>
    <ligand>
        <name>substrate</name>
    </ligand>
</feature>
<dbReference type="Proteomes" id="UP000186469">
    <property type="component" value="Unassembled WGS sequence"/>
</dbReference>
<dbReference type="InterPro" id="IPR036866">
    <property type="entry name" value="RibonucZ/Hydroxyglut_hydro"/>
</dbReference>
<dbReference type="InterPro" id="IPR041636">
    <property type="entry name" value="RNase_J_C"/>
</dbReference>
<feature type="binding site" evidence="12">
    <location>
        <position position="78"/>
    </location>
    <ligand>
        <name>Zn(2+)</name>
        <dbReference type="ChEBI" id="CHEBI:29105"/>
        <label>2</label>
        <note>catalytic</note>
    </ligand>
</feature>
<keyword evidence="4 9" id="KW-0255">Endonuclease</keyword>
<dbReference type="EC" id="3.1.-.-" evidence="9"/>
<feature type="binding site" evidence="12">
    <location>
        <position position="75"/>
    </location>
    <ligand>
        <name>Zn(2+)</name>
        <dbReference type="ChEBI" id="CHEBI:29105"/>
        <label>1</label>
        <note>catalytic</note>
    </ligand>
</feature>
<comment type="cofactor">
    <cofactor evidence="12">
        <name>Zn(2+)</name>
        <dbReference type="ChEBI" id="CHEBI:29105"/>
    </cofactor>
    <text evidence="12">Binds 2 Zn(2+) ions per subunit. It is not clear if Zn(2+) or Mg(2+) is physiologically important.</text>
</comment>
<name>A0A1M7SXI0_9BACT</name>
<dbReference type="PIRSF" id="PIRSF004803">
    <property type="entry name" value="RnjA"/>
    <property type="match status" value="1"/>
</dbReference>
<dbReference type="PANTHER" id="PTHR43694:SF1">
    <property type="entry name" value="RIBONUCLEASE J"/>
    <property type="match status" value="1"/>
</dbReference>
<proteinExistence type="inferred from homology"/>
<keyword evidence="7 9" id="KW-0269">Exonuclease</keyword>
<evidence type="ECO:0000256" key="7">
    <source>
        <dbReference type="ARBA" id="ARBA00022839"/>
    </source>
</evidence>
<feature type="binding site" evidence="12">
    <location>
        <position position="77"/>
    </location>
    <ligand>
        <name>Zn(2+)</name>
        <dbReference type="ChEBI" id="CHEBI:29105"/>
        <label>1</label>
        <note>catalytic</note>
    </ligand>
</feature>
<keyword evidence="12" id="KW-0106">Calcium</keyword>
<dbReference type="Pfam" id="PF22505">
    <property type="entry name" value="RNase_J_b_CASP"/>
    <property type="match status" value="1"/>
</dbReference>
<dbReference type="InterPro" id="IPR030854">
    <property type="entry name" value="RNase_J_bac"/>
</dbReference>